<proteinExistence type="predicted"/>
<dbReference type="PANTHER" id="PTHR42928:SF5">
    <property type="entry name" value="BLR1237 PROTEIN"/>
    <property type="match status" value="1"/>
</dbReference>
<dbReference type="InterPro" id="IPR005064">
    <property type="entry name" value="BUG"/>
</dbReference>
<evidence type="ECO:0000313" key="1">
    <source>
        <dbReference type="EMBL" id="SVA53229.1"/>
    </source>
</evidence>
<dbReference type="SUPFAM" id="SSF53850">
    <property type="entry name" value="Periplasmic binding protein-like II"/>
    <property type="match status" value="1"/>
</dbReference>
<dbReference type="Gene3D" id="3.40.190.10">
    <property type="entry name" value="Periplasmic binding protein-like II"/>
    <property type="match status" value="1"/>
</dbReference>
<dbReference type="CDD" id="cd07012">
    <property type="entry name" value="PBP2_Bug_TTT"/>
    <property type="match status" value="1"/>
</dbReference>
<organism evidence="1">
    <name type="scientific">marine metagenome</name>
    <dbReference type="NCBI Taxonomy" id="408172"/>
    <lineage>
        <taxon>unclassified sequences</taxon>
        <taxon>metagenomes</taxon>
        <taxon>ecological metagenomes</taxon>
    </lineage>
</organism>
<name>A0A381WL71_9ZZZZ</name>
<accession>A0A381WL71</accession>
<protein>
    <recommendedName>
        <fullName evidence="2">Tripartite tricarboxylate transporter substrate binding protein</fullName>
    </recommendedName>
</protein>
<dbReference type="AlphaFoldDB" id="A0A381WL71"/>
<dbReference type="Gene3D" id="3.40.190.150">
    <property type="entry name" value="Bordetella uptake gene, domain 1"/>
    <property type="match status" value="1"/>
</dbReference>
<dbReference type="PANTHER" id="PTHR42928">
    <property type="entry name" value="TRICARBOXYLATE-BINDING PROTEIN"/>
    <property type="match status" value="1"/>
</dbReference>
<evidence type="ECO:0008006" key="2">
    <source>
        <dbReference type="Google" id="ProtNLM"/>
    </source>
</evidence>
<reference evidence="1" key="1">
    <citation type="submission" date="2018-05" db="EMBL/GenBank/DDBJ databases">
        <authorList>
            <person name="Lanie J.A."/>
            <person name="Ng W.-L."/>
            <person name="Kazmierczak K.M."/>
            <person name="Andrzejewski T.M."/>
            <person name="Davidsen T.M."/>
            <person name="Wayne K.J."/>
            <person name="Tettelin H."/>
            <person name="Glass J.I."/>
            <person name="Rusch D."/>
            <person name="Podicherti R."/>
            <person name="Tsui H.-C.T."/>
            <person name="Winkler M.E."/>
        </authorList>
    </citation>
    <scope>NUCLEOTIDE SEQUENCE</scope>
</reference>
<dbReference type="InterPro" id="IPR042100">
    <property type="entry name" value="Bug_dom1"/>
</dbReference>
<sequence length="354" mass="38574">MGRLISFVALFFVAALLLSSARADWPERPINMVVMYAPGGGTDTVLRALATEMSRSTGWVINVTNRTGASGALATRYVLNKRPDGYTILGASNFNKYARIVGGVDARPWTDWYFMQAAYGIGSWSVRPDSPFQSFQDLMETARQESNELTISTSGAGGQVHEMAAIIAQVTGLNLKYVPYAGGQVATLAGLNGEVDIAGGGVHEHIRLIDSGDLVPLMQTGTTDIVTTTGKVIPTVSNFVPQIRDRLPLNGPYTIGIRRDTPIEVIRAIEEAFFTAVQSSAFEEVVRQRNIFVDVMVGENADRRAAELEVITATIFEELGIPGARTTEELGLPETKDFDRWWPPSDYAPLTRNP</sequence>
<dbReference type="EMBL" id="UINC01012154">
    <property type="protein sequence ID" value="SVA53229.1"/>
    <property type="molecule type" value="Genomic_DNA"/>
</dbReference>
<gene>
    <name evidence="1" type="ORF">METZ01_LOCUS106083</name>
</gene>
<dbReference type="Pfam" id="PF03401">
    <property type="entry name" value="TctC"/>
    <property type="match status" value="1"/>
</dbReference>